<evidence type="ECO:0000313" key="2">
    <source>
        <dbReference type="Proteomes" id="UP000231530"/>
    </source>
</evidence>
<protein>
    <submittedName>
        <fullName evidence="1">Uncharacterized protein</fullName>
    </submittedName>
</protein>
<dbReference type="EMBL" id="PFBY01000026">
    <property type="protein sequence ID" value="PIR76428.1"/>
    <property type="molecule type" value="Genomic_DNA"/>
</dbReference>
<reference evidence="2" key="1">
    <citation type="submission" date="2017-09" db="EMBL/GenBank/DDBJ databases">
        <title>Depth-based differentiation of microbial function through sediment-hosted aquifers and enrichment of novel symbionts in the deep terrestrial subsurface.</title>
        <authorList>
            <person name="Probst A.J."/>
            <person name="Ladd B."/>
            <person name="Jarett J.K."/>
            <person name="Geller-Mcgrath D.E."/>
            <person name="Sieber C.M.K."/>
            <person name="Emerson J.B."/>
            <person name="Anantharaman K."/>
            <person name="Thomas B.C."/>
            <person name="Malmstrom R."/>
            <person name="Stieglmeier M."/>
            <person name="Klingl A."/>
            <person name="Woyke T."/>
            <person name="Ryan C.M."/>
            <person name="Banfield J.F."/>
        </authorList>
    </citation>
    <scope>NUCLEOTIDE SEQUENCE [LARGE SCALE GENOMIC DNA]</scope>
</reference>
<proteinExistence type="predicted"/>
<comment type="caution">
    <text evidence="1">The sequence shown here is derived from an EMBL/GenBank/DDBJ whole genome shotgun (WGS) entry which is preliminary data.</text>
</comment>
<organism evidence="1 2">
    <name type="scientific">Candidatus Magasanikbacteria bacterium CG10_big_fil_rev_8_21_14_0_10_42_10</name>
    <dbReference type="NCBI Taxonomy" id="1974649"/>
    <lineage>
        <taxon>Bacteria</taxon>
        <taxon>Candidatus Magasanikiibacteriota</taxon>
    </lineage>
</organism>
<accession>A0A2H0TWA3</accession>
<evidence type="ECO:0000313" key="1">
    <source>
        <dbReference type="EMBL" id="PIR76428.1"/>
    </source>
</evidence>
<dbReference type="AlphaFoldDB" id="A0A2H0TWA3"/>
<dbReference type="Proteomes" id="UP000231530">
    <property type="component" value="Unassembled WGS sequence"/>
</dbReference>
<sequence length="373" mass="43009">MYILDHPGDSGNLCSIQKLMSELEYPIPKTHETLHILEVKQGSGEKDQTEYLNQRLISLEELKEKMAQNSSLLNDDEINHIIGEIEEGGNSFGVMRDILEHVLSQTNYLHDWVESGVVQDLIDANLDTPFTDRPITVQWGKKNMKTKGHAFDLRDEVGIKEEIPTPAQILESLAIEGRFPLSFRIFGHEIIHTYQSVNAGKSLQPNGMFAYIKERVLPYYQTFYRGKPIELGEVQARRQSDKPPETHSPDDVFDRIEGARYTKTRKHGYKISEDKLTAAISMIDRLNALGLSVEELGQLTHDHGGWDKKSKTYKGLEKRLKHEMDERNLKEEDVDKLLRIDVLERSIERQKVMRLVQEELQKEKMKNQISSEE</sequence>
<gene>
    <name evidence="1" type="ORF">COU32_02165</name>
</gene>
<name>A0A2H0TWA3_9BACT</name>